<sequence length="249" mass="29217">MKSTVANKILQKNKELYDQIAVQFSDTRNKIWPEFEYFKGYLANGQDLLDLGCGNARLLELLKDYKINYLGIDFSAKLINEARQDWPNFKFIVGDILDLNLKEKYDLVFLVATLHHIPSQKLREKVLLNVKSVLKPNGKLLMINWNLWQKRYLKYIIKYTLLKIAETEKATNGIKPEELDLQDVFIPWQKKHQRYIHAFTENNIASLLKKTGFEIIKNVSNSRNIITVAKIKEQTEKEKKKMAKMLTKI</sequence>
<dbReference type="InterPro" id="IPR025714">
    <property type="entry name" value="Methyltranfer_dom"/>
</dbReference>
<dbReference type="GO" id="GO:0032259">
    <property type="term" value="P:methylation"/>
    <property type="evidence" value="ECO:0007669"/>
    <property type="project" value="UniProtKB-KW"/>
</dbReference>
<dbReference type="EMBL" id="MHHZ01000012">
    <property type="protein sequence ID" value="OGY41880.1"/>
    <property type="molecule type" value="Genomic_DNA"/>
</dbReference>
<reference evidence="4 5" key="1">
    <citation type="journal article" date="2016" name="Nat. Commun.">
        <title>Thousands of microbial genomes shed light on interconnected biogeochemical processes in an aquifer system.</title>
        <authorList>
            <person name="Anantharaman K."/>
            <person name="Brown C.T."/>
            <person name="Hug L.A."/>
            <person name="Sharon I."/>
            <person name="Castelle C.J."/>
            <person name="Probst A.J."/>
            <person name="Thomas B.C."/>
            <person name="Singh A."/>
            <person name="Wilkins M.J."/>
            <person name="Karaoz U."/>
            <person name="Brodie E.L."/>
            <person name="Williams K.H."/>
            <person name="Hubbard S.S."/>
            <person name="Banfield J.F."/>
        </authorList>
    </citation>
    <scope>NUCLEOTIDE SEQUENCE [LARGE SCALE GENOMIC DNA]</scope>
</reference>
<evidence type="ECO:0000259" key="3">
    <source>
        <dbReference type="Pfam" id="PF13847"/>
    </source>
</evidence>
<gene>
    <name evidence="4" type="ORF">A2Y82_05495</name>
</gene>
<dbReference type="InterPro" id="IPR029063">
    <property type="entry name" value="SAM-dependent_MTases_sf"/>
</dbReference>
<proteinExistence type="predicted"/>
<organism evidence="4 5">
    <name type="scientific">Candidatus Buchananbacteria bacterium RBG_13_36_9</name>
    <dbReference type="NCBI Taxonomy" id="1797530"/>
    <lineage>
        <taxon>Bacteria</taxon>
        <taxon>Candidatus Buchananiibacteriota</taxon>
    </lineage>
</organism>
<dbReference type="PANTHER" id="PTHR13069:SF21">
    <property type="entry name" value="ALKYLATED DNA REPAIR PROTEIN ALKB HOMOLOG 8"/>
    <property type="match status" value="1"/>
</dbReference>
<dbReference type="PANTHER" id="PTHR13069">
    <property type="entry name" value="ALKYLATED DNA REPAIR PROTEIN ALKB HOMOLOG 8"/>
    <property type="match status" value="1"/>
</dbReference>
<dbReference type="GO" id="GO:0008168">
    <property type="term" value="F:methyltransferase activity"/>
    <property type="evidence" value="ECO:0007669"/>
    <property type="project" value="UniProtKB-KW"/>
</dbReference>
<dbReference type="Proteomes" id="UP000176498">
    <property type="component" value="Unassembled WGS sequence"/>
</dbReference>
<keyword evidence="2" id="KW-0808">Transferase</keyword>
<comment type="caution">
    <text evidence="4">The sequence shown here is derived from an EMBL/GenBank/DDBJ whole genome shotgun (WGS) entry which is preliminary data.</text>
</comment>
<dbReference type="SUPFAM" id="SSF53335">
    <property type="entry name" value="S-adenosyl-L-methionine-dependent methyltransferases"/>
    <property type="match status" value="1"/>
</dbReference>
<protein>
    <recommendedName>
        <fullName evidence="3">Methyltransferase domain-containing protein</fullName>
    </recommendedName>
</protein>
<accession>A0A1G1XQL4</accession>
<dbReference type="Gene3D" id="3.40.50.150">
    <property type="entry name" value="Vaccinia Virus protein VP39"/>
    <property type="match status" value="1"/>
</dbReference>
<dbReference type="InterPro" id="IPR051422">
    <property type="entry name" value="AlkB_tRNA_MeTrf/Diox"/>
</dbReference>
<dbReference type="Pfam" id="PF13847">
    <property type="entry name" value="Methyltransf_31"/>
    <property type="match status" value="1"/>
</dbReference>
<dbReference type="CDD" id="cd02440">
    <property type="entry name" value="AdoMet_MTases"/>
    <property type="match status" value="1"/>
</dbReference>
<evidence type="ECO:0000313" key="5">
    <source>
        <dbReference type="Proteomes" id="UP000176498"/>
    </source>
</evidence>
<evidence type="ECO:0000256" key="1">
    <source>
        <dbReference type="ARBA" id="ARBA00022603"/>
    </source>
</evidence>
<dbReference type="AlphaFoldDB" id="A0A1G1XQL4"/>
<name>A0A1G1XQL4_9BACT</name>
<feature type="domain" description="Methyltransferase" evidence="3">
    <location>
        <begin position="45"/>
        <end position="157"/>
    </location>
</feature>
<evidence type="ECO:0000313" key="4">
    <source>
        <dbReference type="EMBL" id="OGY41880.1"/>
    </source>
</evidence>
<evidence type="ECO:0000256" key="2">
    <source>
        <dbReference type="ARBA" id="ARBA00022679"/>
    </source>
</evidence>
<keyword evidence="1" id="KW-0489">Methyltransferase</keyword>